<name>X1MZW0_9ZZZZ</name>
<dbReference type="AlphaFoldDB" id="X1MZW0"/>
<proteinExistence type="predicted"/>
<accession>X1MZW0</accession>
<organism evidence="1">
    <name type="scientific">marine sediment metagenome</name>
    <dbReference type="NCBI Taxonomy" id="412755"/>
    <lineage>
        <taxon>unclassified sequences</taxon>
        <taxon>metagenomes</taxon>
        <taxon>ecological metagenomes</taxon>
    </lineage>
</organism>
<comment type="caution">
    <text evidence="1">The sequence shown here is derived from an EMBL/GenBank/DDBJ whole genome shotgun (WGS) entry which is preliminary data.</text>
</comment>
<reference evidence="1" key="1">
    <citation type="journal article" date="2014" name="Front. Microbiol.">
        <title>High frequency of phylogenetically diverse reductive dehalogenase-homologous genes in deep subseafloor sedimentary metagenomes.</title>
        <authorList>
            <person name="Kawai M."/>
            <person name="Futagami T."/>
            <person name="Toyoda A."/>
            <person name="Takaki Y."/>
            <person name="Nishi S."/>
            <person name="Hori S."/>
            <person name="Arai W."/>
            <person name="Tsubouchi T."/>
            <person name="Morono Y."/>
            <person name="Uchiyama I."/>
            <person name="Ito T."/>
            <person name="Fujiyama A."/>
            <person name="Inagaki F."/>
            <person name="Takami H."/>
        </authorList>
    </citation>
    <scope>NUCLEOTIDE SEQUENCE</scope>
    <source>
        <strain evidence="1">Expedition CK06-06</strain>
    </source>
</reference>
<feature type="non-terminal residue" evidence="1">
    <location>
        <position position="1"/>
    </location>
</feature>
<gene>
    <name evidence="1" type="ORF">S06H3_33196</name>
</gene>
<protein>
    <submittedName>
        <fullName evidence="1">Uncharacterized protein</fullName>
    </submittedName>
</protein>
<evidence type="ECO:0000313" key="1">
    <source>
        <dbReference type="EMBL" id="GAI20175.1"/>
    </source>
</evidence>
<feature type="non-terminal residue" evidence="1">
    <location>
        <position position="277"/>
    </location>
</feature>
<sequence>TDNEETLELVIAGAQKPYYWRMYGNKRYPDVMMAILMPSLADFRNLARALLWRAQLRAHRGRYDDAFGDVKSCYRLGRHLKTGAFLVEQLVGFSIQNLATETCRGIVANHNVAPNSISKLQQDFGEMVADEDFTVDFEAEKLSLFDEIQRSFTEGFRGGHLIPSRIAELSDLTKIITVISLDHPTGAPAKKQKPGWFSAFIANLRHEICESGGFIYEAGGSVKKAGYMLFLHPDKQQTFQAAEELYDYWERLAGKTPYQIRIEGLDTEEQARQIIGG</sequence>
<dbReference type="EMBL" id="BARV01019793">
    <property type="protein sequence ID" value="GAI20175.1"/>
    <property type="molecule type" value="Genomic_DNA"/>
</dbReference>